<dbReference type="EMBL" id="JNVC02000005">
    <property type="protein sequence ID" value="KEZ52148.1"/>
    <property type="molecule type" value="Genomic_DNA"/>
</dbReference>
<evidence type="ECO:0000313" key="9">
    <source>
        <dbReference type="EMBL" id="KEZ52148.1"/>
    </source>
</evidence>
<keyword evidence="4" id="KW-1005">Bacterial flagellum biogenesis</keyword>
<keyword evidence="6" id="KW-0804">Transcription</keyword>
<protein>
    <recommendedName>
        <fullName evidence="2">Negative regulator of flagellin synthesis</fullName>
    </recommendedName>
</protein>
<dbReference type="GO" id="GO:0044781">
    <property type="term" value="P:bacterial-type flagellum organization"/>
    <property type="evidence" value="ECO:0007669"/>
    <property type="project" value="UniProtKB-KW"/>
</dbReference>
<evidence type="ECO:0000256" key="5">
    <source>
        <dbReference type="ARBA" id="ARBA00023015"/>
    </source>
</evidence>
<dbReference type="SUPFAM" id="SSF101498">
    <property type="entry name" value="Anti-sigma factor FlgM"/>
    <property type="match status" value="1"/>
</dbReference>
<dbReference type="NCBIfam" id="TIGR03824">
    <property type="entry name" value="FlgM_jcvi"/>
    <property type="match status" value="1"/>
</dbReference>
<dbReference type="InterPro" id="IPR035890">
    <property type="entry name" value="Anti-sigma-28_factor_FlgM_sf"/>
</dbReference>
<reference evidence="9 10" key="1">
    <citation type="journal article" date="2005" name="Int. J. Syst. Evol. Microbiol.">
        <title>Bacillus cibi sp. nov., isolated from jeotgal, a traditional Korean fermented seafood.</title>
        <authorList>
            <person name="Yoon J.H."/>
            <person name="Lee C.H."/>
            <person name="Oh T.K."/>
        </authorList>
    </citation>
    <scope>NUCLEOTIDE SEQUENCE [LARGE SCALE GENOMIC DNA]</scope>
    <source>
        <strain evidence="9 10">DSM 16189</strain>
    </source>
</reference>
<dbReference type="AlphaFoldDB" id="A0A084GXT6"/>
<accession>A0A084GXT6</accession>
<keyword evidence="5" id="KW-0805">Transcription regulation</keyword>
<dbReference type="InterPro" id="IPR031316">
    <property type="entry name" value="FlgM_C"/>
</dbReference>
<dbReference type="STRING" id="246786.GS18_0213790"/>
<organism evidence="9 10">
    <name type="scientific">Metabacillus indicus</name>
    <name type="common">Bacillus indicus</name>
    <dbReference type="NCBI Taxonomy" id="246786"/>
    <lineage>
        <taxon>Bacteria</taxon>
        <taxon>Bacillati</taxon>
        <taxon>Bacillota</taxon>
        <taxon>Bacilli</taxon>
        <taxon>Bacillales</taxon>
        <taxon>Bacillaceae</taxon>
        <taxon>Metabacillus</taxon>
    </lineage>
</organism>
<keyword evidence="10" id="KW-1185">Reference proteome</keyword>
<keyword evidence="3" id="KW-0678">Repressor</keyword>
<dbReference type="Proteomes" id="UP000028549">
    <property type="component" value="Unassembled WGS sequence"/>
</dbReference>
<dbReference type="Pfam" id="PF04316">
    <property type="entry name" value="FlgM"/>
    <property type="match status" value="1"/>
</dbReference>
<dbReference type="RefSeq" id="WP_029566978.1">
    <property type="nucleotide sequence ID" value="NZ_JNVC02000005.1"/>
</dbReference>
<evidence type="ECO:0000256" key="6">
    <source>
        <dbReference type="ARBA" id="ARBA00023163"/>
    </source>
</evidence>
<evidence type="ECO:0000259" key="8">
    <source>
        <dbReference type="Pfam" id="PF04316"/>
    </source>
</evidence>
<evidence type="ECO:0000256" key="2">
    <source>
        <dbReference type="ARBA" id="ARBA00017823"/>
    </source>
</evidence>
<feature type="compositionally biased region" description="Basic and acidic residues" evidence="7">
    <location>
        <begin position="29"/>
        <end position="41"/>
    </location>
</feature>
<dbReference type="InterPro" id="IPR007412">
    <property type="entry name" value="FlgM"/>
</dbReference>
<evidence type="ECO:0000256" key="7">
    <source>
        <dbReference type="SAM" id="MobiDB-lite"/>
    </source>
</evidence>
<feature type="compositionally biased region" description="Polar residues" evidence="7">
    <location>
        <begin position="1"/>
        <end position="28"/>
    </location>
</feature>
<comment type="caution">
    <text evidence="9">The sequence shown here is derived from an EMBL/GenBank/DDBJ whole genome shotgun (WGS) entry which is preliminary data.</text>
</comment>
<evidence type="ECO:0000256" key="3">
    <source>
        <dbReference type="ARBA" id="ARBA00022491"/>
    </source>
</evidence>
<comment type="similarity">
    <text evidence="1">Belongs to the FlgM family.</text>
</comment>
<proteinExistence type="inferred from homology"/>
<evidence type="ECO:0000256" key="4">
    <source>
        <dbReference type="ARBA" id="ARBA00022795"/>
    </source>
</evidence>
<evidence type="ECO:0000256" key="1">
    <source>
        <dbReference type="ARBA" id="ARBA00005322"/>
    </source>
</evidence>
<dbReference type="OrthoDB" id="2991036at2"/>
<sequence>MKINHLNSASINPYQRSAEKQQLPQAAQKQDKVEISSKAKELQQQNSIDAARQEKVAALKKQVESGTYQPDPKAVAESLFNHYKK</sequence>
<gene>
    <name evidence="9" type="ORF">GS18_0213790</name>
</gene>
<evidence type="ECO:0000313" key="10">
    <source>
        <dbReference type="Proteomes" id="UP000028549"/>
    </source>
</evidence>
<name>A0A084GXT6_METID</name>
<dbReference type="GO" id="GO:0045892">
    <property type="term" value="P:negative regulation of DNA-templated transcription"/>
    <property type="evidence" value="ECO:0007669"/>
    <property type="project" value="InterPro"/>
</dbReference>
<feature type="domain" description="Anti-sigma-28 factor FlgM C-terminal" evidence="8">
    <location>
        <begin position="31"/>
        <end position="80"/>
    </location>
</feature>
<feature type="region of interest" description="Disordered" evidence="7">
    <location>
        <begin position="1"/>
        <end position="49"/>
    </location>
</feature>